<feature type="compositionally biased region" description="Pro residues" evidence="1">
    <location>
        <begin position="119"/>
        <end position="128"/>
    </location>
</feature>
<evidence type="ECO:0000313" key="4">
    <source>
        <dbReference type="Proteomes" id="UP001339911"/>
    </source>
</evidence>
<feature type="region of interest" description="Disordered" evidence="1">
    <location>
        <begin position="72"/>
        <end position="171"/>
    </location>
</feature>
<dbReference type="PRINTS" id="PR01217">
    <property type="entry name" value="PRICHEXTENSN"/>
</dbReference>
<keyword evidence="2" id="KW-0812">Transmembrane</keyword>
<feature type="transmembrane region" description="Helical" evidence="2">
    <location>
        <begin position="35"/>
        <end position="54"/>
    </location>
</feature>
<feature type="compositionally biased region" description="Low complexity" evidence="1">
    <location>
        <begin position="72"/>
        <end position="118"/>
    </location>
</feature>
<organism evidence="3 4">
    <name type="scientific">Plantactinospora veratri</name>
    <dbReference type="NCBI Taxonomy" id="1436122"/>
    <lineage>
        <taxon>Bacteria</taxon>
        <taxon>Bacillati</taxon>
        <taxon>Actinomycetota</taxon>
        <taxon>Actinomycetes</taxon>
        <taxon>Micromonosporales</taxon>
        <taxon>Micromonosporaceae</taxon>
        <taxon>Plantactinospora</taxon>
    </lineage>
</organism>
<sequence length="243" mass="25366">MAESAPDRMAVESSGRHRKARPVDRRDRSGRRLRLISTVGLGVGLLLLAIPFGAETLRTTLWGGGTEPEVGVPVAVADPPASESPVAGPTPDAALPTGTPDATPTATPSPTPRASDAPASPPTTPSRPPLHGAGAAVPTPPATTAPPSSPAAPPPPPPPAQPVLLGPDDRDGLARMMDRYCDEHVGGASWADTRGDGGWECERLLLSSRTIDIDRACRDTYGDGAFAENREGRDPFGWRCFRR</sequence>
<dbReference type="Proteomes" id="UP001339911">
    <property type="component" value="Unassembled WGS sequence"/>
</dbReference>
<evidence type="ECO:0008006" key="5">
    <source>
        <dbReference type="Google" id="ProtNLM"/>
    </source>
</evidence>
<name>A0ABU7SMC4_9ACTN</name>
<keyword evidence="4" id="KW-1185">Reference proteome</keyword>
<feature type="compositionally biased region" description="Pro residues" evidence="1">
    <location>
        <begin position="138"/>
        <end position="161"/>
    </location>
</feature>
<proteinExistence type="predicted"/>
<keyword evidence="2" id="KW-1133">Transmembrane helix</keyword>
<dbReference type="EMBL" id="JAZGQL010000031">
    <property type="protein sequence ID" value="MEE6311111.1"/>
    <property type="molecule type" value="Genomic_DNA"/>
</dbReference>
<evidence type="ECO:0000256" key="2">
    <source>
        <dbReference type="SAM" id="Phobius"/>
    </source>
</evidence>
<keyword evidence="2" id="KW-0472">Membrane</keyword>
<evidence type="ECO:0000313" key="3">
    <source>
        <dbReference type="EMBL" id="MEE6311111.1"/>
    </source>
</evidence>
<evidence type="ECO:0000256" key="1">
    <source>
        <dbReference type="SAM" id="MobiDB-lite"/>
    </source>
</evidence>
<gene>
    <name evidence="3" type="ORF">V1634_30195</name>
</gene>
<reference evidence="3 4" key="1">
    <citation type="submission" date="2024-01" db="EMBL/GenBank/DDBJ databases">
        <title>Genome insights into Plantactinospora veratri sp. nov.</title>
        <authorList>
            <person name="Wang L."/>
        </authorList>
    </citation>
    <scope>NUCLEOTIDE SEQUENCE [LARGE SCALE GENOMIC DNA]</scope>
    <source>
        <strain evidence="3 4">NEAU-FHS4</strain>
    </source>
</reference>
<feature type="compositionally biased region" description="Basic and acidic residues" evidence="1">
    <location>
        <begin position="1"/>
        <end position="10"/>
    </location>
</feature>
<dbReference type="RefSeq" id="WP_331211125.1">
    <property type="nucleotide sequence ID" value="NZ_JAZGQL010000031.1"/>
</dbReference>
<comment type="caution">
    <text evidence="3">The sequence shown here is derived from an EMBL/GenBank/DDBJ whole genome shotgun (WGS) entry which is preliminary data.</text>
</comment>
<feature type="region of interest" description="Disordered" evidence="1">
    <location>
        <begin position="1"/>
        <end position="28"/>
    </location>
</feature>
<accession>A0ABU7SMC4</accession>
<protein>
    <recommendedName>
        <fullName evidence="5">Excalibur calcium-binding domain-containing protein</fullName>
    </recommendedName>
</protein>